<name>A0A1J8PN70_9AGAM</name>
<evidence type="ECO:0008006" key="3">
    <source>
        <dbReference type="Google" id="ProtNLM"/>
    </source>
</evidence>
<protein>
    <recommendedName>
        <fullName evidence="3">Serine-threonine/tyrosine-protein kinase catalytic domain-containing protein</fullName>
    </recommendedName>
</protein>
<keyword evidence="2" id="KW-1185">Reference proteome</keyword>
<dbReference type="OrthoDB" id="346907at2759"/>
<accession>A0A1J8PN70</accession>
<comment type="caution">
    <text evidence="1">The sequence shown here is derived from an EMBL/GenBank/DDBJ whole genome shotgun (WGS) entry which is preliminary data.</text>
</comment>
<dbReference type="EMBL" id="LVVM01005520">
    <property type="protein sequence ID" value="OJA10357.1"/>
    <property type="molecule type" value="Genomic_DNA"/>
</dbReference>
<evidence type="ECO:0000313" key="2">
    <source>
        <dbReference type="Proteomes" id="UP000183567"/>
    </source>
</evidence>
<dbReference type="InterPro" id="IPR011009">
    <property type="entry name" value="Kinase-like_dom_sf"/>
</dbReference>
<evidence type="ECO:0000313" key="1">
    <source>
        <dbReference type="EMBL" id="OJA10357.1"/>
    </source>
</evidence>
<organism evidence="1 2">
    <name type="scientific">Rhizopogon vesiculosus</name>
    <dbReference type="NCBI Taxonomy" id="180088"/>
    <lineage>
        <taxon>Eukaryota</taxon>
        <taxon>Fungi</taxon>
        <taxon>Dikarya</taxon>
        <taxon>Basidiomycota</taxon>
        <taxon>Agaricomycotina</taxon>
        <taxon>Agaricomycetes</taxon>
        <taxon>Agaricomycetidae</taxon>
        <taxon>Boletales</taxon>
        <taxon>Suillineae</taxon>
        <taxon>Rhizopogonaceae</taxon>
        <taxon>Rhizopogon</taxon>
    </lineage>
</organism>
<dbReference type="Gene3D" id="1.10.510.10">
    <property type="entry name" value="Transferase(Phosphotransferase) domain 1"/>
    <property type="match status" value="1"/>
</dbReference>
<dbReference type="AlphaFoldDB" id="A0A1J8PN70"/>
<gene>
    <name evidence="1" type="ORF">AZE42_07047</name>
</gene>
<dbReference type="Proteomes" id="UP000183567">
    <property type="component" value="Unassembled WGS sequence"/>
</dbReference>
<reference evidence="1 2" key="1">
    <citation type="submission" date="2016-03" db="EMBL/GenBank/DDBJ databases">
        <title>Comparative genomics of the ectomycorrhizal sister species Rhizopogon vinicolor and Rhizopogon vesiculosus (Basidiomycota: Boletales) reveals a divergence of the mating type B locus.</title>
        <authorList>
            <person name="Mujic A.B."/>
            <person name="Kuo A."/>
            <person name="Tritt A."/>
            <person name="Lipzen A."/>
            <person name="Chen C."/>
            <person name="Johnson J."/>
            <person name="Sharma A."/>
            <person name="Barry K."/>
            <person name="Grigoriev I.V."/>
            <person name="Spatafora J.W."/>
        </authorList>
    </citation>
    <scope>NUCLEOTIDE SEQUENCE [LARGE SCALE GENOMIC DNA]</scope>
    <source>
        <strain evidence="1 2">AM-OR11-056</strain>
    </source>
</reference>
<proteinExistence type="predicted"/>
<dbReference type="SUPFAM" id="SSF56112">
    <property type="entry name" value="Protein kinase-like (PK-like)"/>
    <property type="match status" value="1"/>
</dbReference>
<sequence>MTWTKTMEGGQSGRDGMVTGEAIWELFEITEDDEEAGVAVSLSIECDRDIYSFGSIALQVQTCKVPYYNLKKDIVLVLSQVTTGKKPEPPKESQIAPSHWEFIQRCWLPRTDRPLVGEIVAFIASERQALVS</sequence>